<dbReference type="STRING" id="78410.A0A0P7BCR9"/>
<name>A0A0P7BCR9_9HYPO</name>
<proteinExistence type="predicted"/>
<sequence length="690" mass="78024">MRLLCARTLSIEDFLDYNVPSYAILSHTWAEEEVTFQDMQGPAAAQKQGYTKIKHTCELALRDGLEYAWIDTCCIDKTSSAELSEAINSMMTWYHGAQICYTYLADVPPGIDVSLPKSPFKTSRWFTRGWTLQELLAPRRLAFLAQDWSVISSRDDLVDLVAQITNIDKSFLSTSPSANPNALGHSISRAGAPGLRSRLNSASIAERMSWASRRETTRVEDTAYCLLGIFGISLPLLYGEGQIAFFRLQEEIMRHSDDQSLLSWNFAHDDQGEAGVLASSPAAFSECKDIIPCDVGTPTPPFSVTNKGLRIEAPVSHHSDDSKLLLLQCRTKRDPTTMLAIIIRRRRDNLYLRSKASPELVRYQLWSEWQSASIYLLPNLAFTDSVEETPSCTVLLRNLPDGFRILEVDPQPLHREPGLRVVMDANLLGDDKPNAMVVLSSMDDTKPLLVHISASTVKSYLSGHGRREFDFSISCRFVRPPGQSFSLMALRKKYVDATDGHLYLSTPQGIFTSRIVRKSYFGQSLFYIDITQSEGLRPGLILDIARTDWSGHPALPGLHLQWLRCMRYWSTRIRNIIFAVLRVAVISPWMFTFLVEYAIERGFTCLVAGIKHMWKFQGAYTVVSPLIYLFSRLHQPQRIIRILAKVLKFVMAPRMLRMLRENTLDLTIVYVCCKLLPSELLSSIISITEV</sequence>
<dbReference type="Pfam" id="PF26640">
    <property type="entry name" value="DUF8212"/>
    <property type="match status" value="1"/>
</dbReference>
<keyword evidence="4" id="KW-1185">Reference proteome</keyword>
<evidence type="ECO:0000313" key="3">
    <source>
        <dbReference type="EMBL" id="KPM37343.1"/>
    </source>
</evidence>
<evidence type="ECO:0000259" key="1">
    <source>
        <dbReference type="Pfam" id="PF06985"/>
    </source>
</evidence>
<dbReference type="PANTHER" id="PTHR10622:SF10">
    <property type="entry name" value="HET DOMAIN-CONTAINING PROTEIN"/>
    <property type="match status" value="1"/>
</dbReference>
<feature type="domain" description="DUF8212" evidence="2">
    <location>
        <begin position="244"/>
        <end position="270"/>
    </location>
</feature>
<dbReference type="InterPro" id="IPR058525">
    <property type="entry name" value="DUF8212"/>
</dbReference>
<comment type="caution">
    <text evidence="3">The sequence shown here is derived from an EMBL/GenBank/DDBJ whole genome shotgun (WGS) entry which is preliminary data.</text>
</comment>
<dbReference type="Proteomes" id="UP000050424">
    <property type="component" value="Unassembled WGS sequence"/>
</dbReference>
<dbReference type="AlphaFoldDB" id="A0A0P7BCR9"/>
<feature type="domain" description="Heterokaryon incompatibility" evidence="1">
    <location>
        <begin position="22"/>
        <end position="105"/>
    </location>
</feature>
<protein>
    <submittedName>
        <fullName evidence="3">Uncharacterized protein</fullName>
    </submittedName>
</protein>
<dbReference type="InterPro" id="IPR010730">
    <property type="entry name" value="HET"/>
</dbReference>
<dbReference type="OrthoDB" id="20872at2759"/>
<gene>
    <name evidence="3" type="ORF">AK830_g9240</name>
</gene>
<evidence type="ECO:0000259" key="2">
    <source>
        <dbReference type="Pfam" id="PF26640"/>
    </source>
</evidence>
<evidence type="ECO:0000313" key="4">
    <source>
        <dbReference type="Proteomes" id="UP000050424"/>
    </source>
</evidence>
<accession>A0A0P7BCR9</accession>
<dbReference type="Pfam" id="PF06985">
    <property type="entry name" value="HET"/>
    <property type="match status" value="1"/>
</dbReference>
<organism evidence="3 4">
    <name type="scientific">Neonectria ditissima</name>
    <dbReference type="NCBI Taxonomy" id="78410"/>
    <lineage>
        <taxon>Eukaryota</taxon>
        <taxon>Fungi</taxon>
        <taxon>Dikarya</taxon>
        <taxon>Ascomycota</taxon>
        <taxon>Pezizomycotina</taxon>
        <taxon>Sordariomycetes</taxon>
        <taxon>Hypocreomycetidae</taxon>
        <taxon>Hypocreales</taxon>
        <taxon>Nectriaceae</taxon>
        <taxon>Neonectria</taxon>
    </lineage>
</organism>
<dbReference type="EMBL" id="LKCW01000169">
    <property type="protein sequence ID" value="KPM37343.1"/>
    <property type="molecule type" value="Genomic_DNA"/>
</dbReference>
<dbReference type="PANTHER" id="PTHR10622">
    <property type="entry name" value="HET DOMAIN-CONTAINING PROTEIN"/>
    <property type="match status" value="1"/>
</dbReference>
<reference evidence="3 4" key="1">
    <citation type="submission" date="2015-09" db="EMBL/GenBank/DDBJ databases">
        <title>Draft genome of a European isolate of the apple canker pathogen Neonectria ditissima.</title>
        <authorList>
            <person name="Gomez-Cortecero A."/>
            <person name="Harrison R.J."/>
            <person name="Armitage A.D."/>
        </authorList>
    </citation>
    <scope>NUCLEOTIDE SEQUENCE [LARGE SCALE GENOMIC DNA]</scope>
    <source>
        <strain evidence="3 4">R09/05</strain>
    </source>
</reference>